<dbReference type="EMBL" id="GL541703">
    <property type="protein sequence ID" value="KDE04583.1"/>
    <property type="molecule type" value="Genomic_DNA"/>
</dbReference>
<sequence length="931" mass="104654">MAVNDDNADDMNREFGGEANENGDEDDLQGNLNEAADEEGEKMVVDEEEMRGPKELDDLELELGSEAQEEHDSDKDTSDTDSHAGGEQSDENFLRGAREEEDVQGEAEEPEPTEHDIAALEAHLAELGAEGLQSRTLPPHDLAKLQLYLFKRDHSLSRDAWTDLLTLLHTYTFHNADLSDMSEYKMVRTIRHLTGFRTVEVGKCPKGCVSYGAKRLEDLEECPTPGCRENRFTLGKNGEKIARSTQRFYDPAPFVEALRAHPVIGPTLANAKPSDDVVDLHKASGGSGSYPVVRRWVDGLHARTLYANGDLKPDDIPLATFSDGTEVLAHSNANRKVNAHISGVIPMTLPPELRWKLSSHFVISVHGPQKPKDEQSFLETFCEQLHIFEGERPSFSAARDRHVLCRDRIVACIADTLEQAALGNLVGARGLASCLICSIISIPHYAPGNTKGYLPFCVPHAKVFENDEGVIVSVLDHPEWAGLVHTATTFQTPGGRDVRLDNERNYKHYRRVVKAMKRHPTKLESLRRRTGISGEAPIEALDLFKDAYSTFLPLDYMHLIGINSGSTFINILVGDLDSKAREHSMMLSSDAIARMTRAQLLSRPYLARVEGVIVRPLAEKRKKWKAIERELFILRDLGPLSYQQFKEPEFEQLTALTIRMFAAMKTDVFIDDSVDFFDRLPDVDRIEQLRLYELDEKGEVPITYTYLYVLIEQTLLLREKLLYDRDPEFLHLFPATNHRLMHVPDVMKRMGPLREYSACGTETMMGYIKGGMRSKSKPVESGMISAETRNMMMILRLKYNIPTMDDLRDTLPRDHALHAQLPGYKLHTLKKTTQRPSQNFVDLTEEVAVFHGGSVTSITLWGRMQTPTPRTLYAMDFGSSLDEGWRRLEGAGASAVTLLGSGNEMRNTQGTINCKTARFVRVSATKTTHHI</sequence>
<feature type="compositionally biased region" description="Basic and acidic residues" evidence="1">
    <location>
        <begin position="68"/>
        <end position="84"/>
    </location>
</feature>
<evidence type="ECO:0000256" key="1">
    <source>
        <dbReference type="SAM" id="MobiDB-lite"/>
    </source>
</evidence>
<feature type="compositionally biased region" description="Acidic residues" evidence="1">
    <location>
        <begin position="57"/>
        <end position="67"/>
    </location>
</feature>
<feature type="region of interest" description="Disordered" evidence="1">
    <location>
        <begin position="1"/>
        <end position="113"/>
    </location>
</feature>
<evidence type="ECO:0000313" key="2">
    <source>
        <dbReference type="EMBL" id="KDE04583.1"/>
    </source>
</evidence>
<evidence type="ECO:0000313" key="3">
    <source>
        <dbReference type="EnsemblFungi" id="MVLG_04963T0"/>
    </source>
</evidence>
<keyword evidence="4" id="KW-1185">Reference proteome</keyword>
<dbReference type="HOGENOM" id="CLU_314277_0_0_1"/>
<dbReference type="STRING" id="683840.U5HCT7"/>
<evidence type="ECO:0000313" key="4">
    <source>
        <dbReference type="Proteomes" id="UP000017200"/>
    </source>
</evidence>
<dbReference type="EMBL" id="AEIJ01000493">
    <property type="status" value="NOT_ANNOTATED_CDS"/>
    <property type="molecule type" value="Genomic_DNA"/>
</dbReference>
<reference evidence="2" key="2">
    <citation type="submission" date="2010-11" db="EMBL/GenBank/DDBJ databases">
        <authorList>
            <consortium name="The Broad Institute Genome Sequencing Platform"/>
            <person name="Earl A."/>
            <person name="Ward D."/>
            <person name="Feldgarden M."/>
            <person name="Gevers D."/>
            <person name="Butler R."/>
            <person name="Young S.K."/>
            <person name="Zeng Q."/>
            <person name="Gargeya S."/>
            <person name="Fitzgerald M."/>
            <person name="Haas B."/>
            <person name="Abouelleil A."/>
            <person name="Alvarado L."/>
            <person name="Arachchi H.M."/>
            <person name="Berlin A."/>
            <person name="Brown A."/>
            <person name="Chapman S.B."/>
            <person name="Chen Z."/>
            <person name="Dunbar C."/>
            <person name="Freedman E."/>
            <person name="Gearin G."/>
            <person name="Gellesch M."/>
            <person name="Goldberg J."/>
            <person name="Griggs A."/>
            <person name="Gujja S."/>
            <person name="Heilman E."/>
            <person name="Heiman D."/>
            <person name="Howarth C."/>
            <person name="Larson L."/>
            <person name="Lui A."/>
            <person name="MacDonald P.J.P."/>
            <person name="Mehta T."/>
            <person name="Montmayeur A."/>
            <person name="Murphy C."/>
            <person name="Neiman D."/>
            <person name="Pearson M."/>
            <person name="Priest M."/>
            <person name="Roberts A."/>
            <person name="Saif S."/>
            <person name="Shea T."/>
            <person name="Shenoy N."/>
            <person name="Sisk P."/>
            <person name="Stolte C."/>
            <person name="Sykes S."/>
            <person name="White J."/>
            <person name="Yandava C."/>
            <person name="Wortman J."/>
            <person name="Nusbaum C."/>
            <person name="Birren B."/>
        </authorList>
    </citation>
    <scope>NUCLEOTIDE SEQUENCE</scope>
    <source>
        <strain evidence="2">P1A1 Lamole</strain>
    </source>
</reference>
<dbReference type="AlphaFoldDB" id="U5HCT7"/>
<dbReference type="EnsemblFungi" id="MVLG_04963T0">
    <property type="protein sequence ID" value="MVLG_04963T0"/>
    <property type="gene ID" value="MVLG_04963"/>
</dbReference>
<gene>
    <name evidence="2" type="ORF">MVLG_04963</name>
</gene>
<feature type="compositionally biased region" description="Basic and acidic residues" evidence="1">
    <location>
        <begin position="41"/>
        <end position="56"/>
    </location>
</feature>
<reference evidence="4" key="1">
    <citation type="submission" date="2010-11" db="EMBL/GenBank/DDBJ databases">
        <title>The genome sequence of Microbotryum violaceum strain p1A1 Lamole.</title>
        <authorList>
            <person name="Cuomo C."/>
            <person name="Perlin M."/>
            <person name="Young S.K."/>
            <person name="Zeng Q."/>
            <person name="Gargeya S."/>
            <person name="Alvarado L."/>
            <person name="Berlin A."/>
            <person name="Chapman S.B."/>
            <person name="Chen Z."/>
            <person name="Freedman E."/>
            <person name="Gellesch M."/>
            <person name="Goldberg J."/>
            <person name="Griggs A."/>
            <person name="Gujja S."/>
            <person name="Heilman E."/>
            <person name="Heiman D."/>
            <person name="Howarth C."/>
            <person name="Mehta T."/>
            <person name="Neiman D."/>
            <person name="Pearson M."/>
            <person name="Roberts A."/>
            <person name="Saif S."/>
            <person name="Shea T."/>
            <person name="Shenoy N."/>
            <person name="Sisk P."/>
            <person name="Stolte C."/>
            <person name="Sykes S."/>
            <person name="White J."/>
            <person name="Yandava C."/>
            <person name="Haas B."/>
            <person name="Nusbaum C."/>
            <person name="Birren B."/>
        </authorList>
    </citation>
    <scope>NUCLEOTIDE SEQUENCE [LARGE SCALE GENOMIC DNA]</scope>
    <source>
        <strain evidence="4">p1A1 Lamole</strain>
    </source>
</reference>
<accession>U5HCT7</accession>
<dbReference type="OrthoDB" id="6613063at2759"/>
<reference evidence="3" key="4">
    <citation type="submission" date="2015-06" db="UniProtKB">
        <authorList>
            <consortium name="EnsemblFungi"/>
        </authorList>
    </citation>
    <scope>IDENTIFICATION</scope>
</reference>
<proteinExistence type="predicted"/>
<organism evidence="2">
    <name type="scientific">Microbotryum lychnidis-dioicae (strain p1A1 Lamole / MvSl-1064)</name>
    <name type="common">Anther smut fungus</name>
    <dbReference type="NCBI Taxonomy" id="683840"/>
    <lineage>
        <taxon>Eukaryota</taxon>
        <taxon>Fungi</taxon>
        <taxon>Dikarya</taxon>
        <taxon>Basidiomycota</taxon>
        <taxon>Pucciniomycotina</taxon>
        <taxon>Microbotryomycetes</taxon>
        <taxon>Microbotryales</taxon>
        <taxon>Microbotryaceae</taxon>
        <taxon>Microbotryum</taxon>
    </lineage>
</organism>
<reference evidence="2 4" key="3">
    <citation type="journal article" date="2015" name="BMC Genomics">
        <title>Sex and parasites: genomic and transcriptomic analysis of Microbotryum lychnidis-dioicae, the biotrophic and plant-castrating anther smut fungus.</title>
        <authorList>
            <person name="Perlin M.H."/>
            <person name="Amselem J."/>
            <person name="Fontanillas E."/>
            <person name="Toh S.S."/>
            <person name="Chen Z."/>
            <person name="Goldberg J."/>
            <person name="Duplessis S."/>
            <person name="Henrissat B."/>
            <person name="Young S."/>
            <person name="Zeng Q."/>
            <person name="Aguileta G."/>
            <person name="Petit E."/>
            <person name="Badouin H."/>
            <person name="Andrews J."/>
            <person name="Razeeq D."/>
            <person name="Gabaldon T."/>
            <person name="Quesneville H."/>
            <person name="Giraud T."/>
            <person name="Hood M.E."/>
            <person name="Schultz D.J."/>
            <person name="Cuomo C.A."/>
        </authorList>
    </citation>
    <scope>NUCLEOTIDE SEQUENCE [LARGE SCALE GENOMIC DNA]</scope>
    <source>
        <strain evidence="4">p1A1 Lamole</strain>
        <strain evidence="2">P1A1 Lamole</strain>
    </source>
</reference>
<dbReference type="Proteomes" id="UP000017200">
    <property type="component" value="Unassembled WGS sequence"/>
</dbReference>
<feature type="compositionally biased region" description="Acidic residues" evidence="1">
    <location>
        <begin position="99"/>
        <end position="111"/>
    </location>
</feature>
<protein>
    <submittedName>
        <fullName evidence="2 3">Uncharacterized protein</fullName>
    </submittedName>
</protein>
<dbReference type="InParanoid" id="U5HCT7"/>
<name>U5HCT7_USTV1</name>